<organism evidence="1 2">
    <name type="scientific">Torulaspora globosa</name>
    <dbReference type="NCBI Taxonomy" id="48254"/>
    <lineage>
        <taxon>Eukaryota</taxon>
        <taxon>Fungi</taxon>
        <taxon>Dikarya</taxon>
        <taxon>Ascomycota</taxon>
        <taxon>Saccharomycotina</taxon>
        <taxon>Saccharomycetes</taxon>
        <taxon>Saccharomycetales</taxon>
        <taxon>Saccharomycetaceae</taxon>
        <taxon>Torulaspora</taxon>
    </lineage>
</organism>
<dbReference type="OrthoDB" id="20018at2759"/>
<proteinExistence type="predicted"/>
<dbReference type="RefSeq" id="XP_037139957.1">
    <property type="nucleotide sequence ID" value="XM_037284061.1"/>
</dbReference>
<dbReference type="KEGG" id="tgb:HG536_0E01940"/>
<reference evidence="1 2" key="1">
    <citation type="submission" date="2020-06" db="EMBL/GenBank/DDBJ databases">
        <title>The yeast mating-type switching endonuclease HO is a domesticated member of an unorthodox homing genetic element family.</title>
        <authorList>
            <person name="Coughlan A.Y."/>
            <person name="Lombardi L."/>
            <person name="Braun-Galleani S."/>
            <person name="Martos A.R."/>
            <person name="Galeote V."/>
            <person name="Bigey F."/>
            <person name="Dequin S."/>
            <person name="Byrne K.P."/>
            <person name="Wolfe K.H."/>
        </authorList>
    </citation>
    <scope>NUCLEOTIDE SEQUENCE [LARGE SCALE GENOMIC DNA]</scope>
    <source>
        <strain evidence="1 2">CBS764</strain>
    </source>
</reference>
<protein>
    <recommendedName>
        <fullName evidence="3">Biogenesis of lysosome-related organelles complex 1 subunit 1</fullName>
    </recommendedName>
</protein>
<evidence type="ECO:0000313" key="1">
    <source>
        <dbReference type="EMBL" id="QLL33283.1"/>
    </source>
</evidence>
<accession>A0A7G3ZIE7</accession>
<dbReference type="AlphaFoldDB" id="A0A7G3ZIE7"/>
<sequence>MSHRNELDQVVDRIFKSTQETEASKTLKEIESNNRYIMNTQLRKLVELHDTSFQQKCVIPVSALYERHSEQVLRDGDLQSCAELIDRDIRIIETAMELIKDSKKSNS</sequence>
<keyword evidence="2" id="KW-1185">Reference proteome</keyword>
<gene>
    <name evidence="1" type="ORF">HG536_0E01940</name>
</gene>
<dbReference type="Proteomes" id="UP000515788">
    <property type="component" value="Chromosome 5"/>
</dbReference>
<dbReference type="EMBL" id="CP059250">
    <property type="protein sequence ID" value="QLL33283.1"/>
    <property type="molecule type" value="Genomic_DNA"/>
</dbReference>
<dbReference type="GeneID" id="59326479"/>
<evidence type="ECO:0008006" key="3">
    <source>
        <dbReference type="Google" id="ProtNLM"/>
    </source>
</evidence>
<name>A0A7G3ZIE7_9SACH</name>
<evidence type="ECO:0000313" key="2">
    <source>
        <dbReference type="Proteomes" id="UP000515788"/>
    </source>
</evidence>